<comment type="cofactor">
    <cofactor evidence="1 4 5">
        <name>pyridoxal 5'-phosphate</name>
        <dbReference type="ChEBI" id="CHEBI:597326"/>
    </cofactor>
</comment>
<evidence type="ECO:0000313" key="7">
    <source>
        <dbReference type="Proteomes" id="UP001147653"/>
    </source>
</evidence>
<gene>
    <name evidence="6" type="ORF">OJ997_19720</name>
</gene>
<comment type="caution">
    <text evidence="6">The sequence shown here is derived from an EMBL/GenBank/DDBJ whole genome shotgun (WGS) entry which is preliminary data.</text>
</comment>
<evidence type="ECO:0000313" key="6">
    <source>
        <dbReference type="EMBL" id="MDA0182548.1"/>
    </source>
</evidence>
<dbReference type="AlphaFoldDB" id="A0A9X3N9W9"/>
<dbReference type="Proteomes" id="UP001147653">
    <property type="component" value="Unassembled WGS sequence"/>
</dbReference>
<dbReference type="InterPro" id="IPR050477">
    <property type="entry name" value="GrpII_AminoAcid_Decarb"/>
</dbReference>
<dbReference type="Gene3D" id="3.40.640.10">
    <property type="entry name" value="Type I PLP-dependent aspartate aminotransferase-like (Major domain)"/>
    <property type="match status" value="1"/>
</dbReference>
<sequence>MDYVSRALDAVAGWREPAPPHPSLTPDPARFEAAWGEFVERMGSNYPFHHPRYAGQMLKPPHPVAIAAYTAALHVNTNNHALDGGPATSAMEIEVVEWLARMFGFPEDALGHLTSSGTIANLEALWVARELHPDKAVVHGANAHYTHSRMCAVLGVQGIEAPADTAGRIDLDHVEGLCRSGGVGTIVVTAGTTGTGTLDDVARAVSFREQYGVRVHVDAAYGGFFALLADSGLIDGAPFRAIAEADSVVVDPHKHGLQPYGCGAVLFRDPGVGRLYKHDSPYTYFTSAELHLGEISLECSRAGAAAAALWLTLRALDLAPILSAGVRAAQAWAALIRASDVLTLHREPELDILTYFPSGTRASEIDAASERVLQAGMSGEDPVFLSTLRIGADAFAAAHPEIELDADGVRVLRSVLMKPEHEPHVPWLHERVSRIARS</sequence>
<protein>
    <submittedName>
        <fullName evidence="6">Pyridoxal-dependent decarboxylase</fullName>
    </submittedName>
</protein>
<dbReference type="GO" id="GO:0004058">
    <property type="term" value="F:aromatic-L-amino-acid decarboxylase activity"/>
    <property type="evidence" value="ECO:0007669"/>
    <property type="project" value="UniProtKB-ARBA"/>
</dbReference>
<dbReference type="InterPro" id="IPR002129">
    <property type="entry name" value="PyrdxlP-dep_de-COase"/>
</dbReference>
<dbReference type="PANTHER" id="PTHR42735:SF4">
    <property type="entry name" value="PYRIDOXAL PHOSPHATE-DEPENDENT DECARBOXYLASE FAMILY PROTEIN"/>
    <property type="match status" value="1"/>
</dbReference>
<evidence type="ECO:0000256" key="5">
    <source>
        <dbReference type="RuleBase" id="RU000382"/>
    </source>
</evidence>
<dbReference type="SUPFAM" id="SSF53383">
    <property type="entry name" value="PLP-dependent transferases"/>
    <property type="match status" value="1"/>
</dbReference>
<keyword evidence="3 5" id="KW-0456">Lyase</keyword>
<dbReference type="Pfam" id="PF00282">
    <property type="entry name" value="Pyridoxal_deC"/>
    <property type="match status" value="1"/>
</dbReference>
<feature type="modified residue" description="N6-(pyridoxal phosphate)lysine" evidence="4">
    <location>
        <position position="254"/>
    </location>
</feature>
<comment type="similarity">
    <text evidence="5">Belongs to the group II decarboxylase family.</text>
</comment>
<evidence type="ECO:0000256" key="3">
    <source>
        <dbReference type="ARBA" id="ARBA00023239"/>
    </source>
</evidence>
<evidence type="ECO:0000256" key="4">
    <source>
        <dbReference type="PIRSR" id="PIRSR602129-50"/>
    </source>
</evidence>
<dbReference type="EMBL" id="JAPDDP010000037">
    <property type="protein sequence ID" value="MDA0182548.1"/>
    <property type="molecule type" value="Genomic_DNA"/>
</dbReference>
<evidence type="ECO:0000256" key="2">
    <source>
        <dbReference type="ARBA" id="ARBA00022898"/>
    </source>
</evidence>
<keyword evidence="7" id="KW-1185">Reference proteome</keyword>
<dbReference type="GO" id="GO:0030170">
    <property type="term" value="F:pyridoxal phosphate binding"/>
    <property type="evidence" value="ECO:0007669"/>
    <property type="project" value="InterPro"/>
</dbReference>
<name>A0A9X3N9W9_9ACTN</name>
<dbReference type="InterPro" id="IPR021115">
    <property type="entry name" value="Pyridoxal-P_BS"/>
</dbReference>
<dbReference type="PANTHER" id="PTHR42735">
    <property type="match status" value="1"/>
</dbReference>
<dbReference type="InterPro" id="IPR015424">
    <property type="entry name" value="PyrdxlP-dep_Trfase"/>
</dbReference>
<keyword evidence="2 4" id="KW-0663">Pyridoxal phosphate</keyword>
<dbReference type="GO" id="GO:0019752">
    <property type="term" value="P:carboxylic acid metabolic process"/>
    <property type="evidence" value="ECO:0007669"/>
    <property type="project" value="InterPro"/>
</dbReference>
<organism evidence="6 7">
    <name type="scientific">Solirubrobacter phytolaccae</name>
    <dbReference type="NCBI Taxonomy" id="1404360"/>
    <lineage>
        <taxon>Bacteria</taxon>
        <taxon>Bacillati</taxon>
        <taxon>Actinomycetota</taxon>
        <taxon>Thermoleophilia</taxon>
        <taxon>Solirubrobacterales</taxon>
        <taxon>Solirubrobacteraceae</taxon>
        <taxon>Solirubrobacter</taxon>
    </lineage>
</organism>
<accession>A0A9X3N9W9</accession>
<dbReference type="InterPro" id="IPR015421">
    <property type="entry name" value="PyrdxlP-dep_Trfase_major"/>
</dbReference>
<dbReference type="PROSITE" id="PS00392">
    <property type="entry name" value="DDC_GAD_HDC_YDC"/>
    <property type="match status" value="1"/>
</dbReference>
<dbReference type="RefSeq" id="WP_270026918.1">
    <property type="nucleotide sequence ID" value="NZ_JAPDDP010000037.1"/>
</dbReference>
<proteinExistence type="inferred from homology"/>
<evidence type="ECO:0000256" key="1">
    <source>
        <dbReference type="ARBA" id="ARBA00001933"/>
    </source>
</evidence>
<reference evidence="6" key="1">
    <citation type="submission" date="2022-10" db="EMBL/GenBank/DDBJ databases">
        <title>The WGS of Solirubrobacter phytolaccae KCTC 29190.</title>
        <authorList>
            <person name="Jiang Z."/>
        </authorList>
    </citation>
    <scope>NUCLEOTIDE SEQUENCE</scope>
    <source>
        <strain evidence="6">KCTC 29190</strain>
    </source>
</reference>